<protein>
    <submittedName>
        <fullName evidence="1">Uncharacterized protein</fullName>
    </submittedName>
</protein>
<name>A0A7I7S2W7_9MYCO</name>
<keyword evidence="2" id="KW-1185">Reference proteome</keyword>
<accession>A0A7I7S2W7</accession>
<proteinExistence type="predicted"/>
<evidence type="ECO:0000313" key="1">
    <source>
        <dbReference type="EMBL" id="BBY50285.1"/>
    </source>
</evidence>
<dbReference type="Proteomes" id="UP000467428">
    <property type="component" value="Chromosome"/>
</dbReference>
<geneLocation type="plasmid" evidence="2">
    <name>pjcm18538 dna</name>
</geneLocation>
<dbReference type="EMBL" id="AP022593">
    <property type="protein sequence ID" value="BBY50285.1"/>
    <property type="molecule type" value="Genomic_DNA"/>
</dbReference>
<evidence type="ECO:0000313" key="2">
    <source>
        <dbReference type="Proteomes" id="UP000467428"/>
    </source>
</evidence>
<reference evidence="1 2" key="1">
    <citation type="journal article" date="2019" name="Emerg. Microbes Infect.">
        <title>Comprehensive subspecies identification of 175 nontuberculous mycobacteria species based on 7547 genomic profiles.</title>
        <authorList>
            <person name="Matsumoto Y."/>
            <person name="Kinjo T."/>
            <person name="Motooka D."/>
            <person name="Nabeya D."/>
            <person name="Jung N."/>
            <person name="Uechi K."/>
            <person name="Horii T."/>
            <person name="Iida T."/>
            <person name="Fujita J."/>
            <person name="Nakamura S."/>
        </authorList>
    </citation>
    <scope>NUCLEOTIDE SEQUENCE [LARGE SCALE GENOMIC DNA]</scope>
    <source>
        <strain evidence="1 2">JCM 18538</strain>
    </source>
</reference>
<gene>
    <name evidence="1" type="ORF">MARA_37530</name>
</gene>
<dbReference type="AlphaFoldDB" id="A0A7I7S2W7"/>
<organism evidence="1 2">
    <name type="scientific">Mycolicibacterium arabiense</name>
    <dbReference type="NCBI Taxonomy" id="1286181"/>
    <lineage>
        <taxon>Bacteria</taxon>
        <taxon>Bacillati</taxon>
        <taxon>Actinomycetota</taxon>
        <taxon>Actinomycetes</taxon>
        <taxon>Mycobacteriales</taxon>
        <taxon>Mycobacteriaceae</taxon>
        <taxon>Mycolicibacterium</taxon>
    </lineage>
</organism>
<dbReference type="KEGG" id="marz:MARA_37530"/>
<sequence>MPALQRASAEPVGYLDVYSTLQNISTERDRLQRLYEQQPGKNLIAPKWPTLPETFNLDAPPLAPDTRAEVQVALGVARWLEAMAVAWEEIESQRLRRSYMSGDAVGDGSSVRPCPVALADAA</sequence>